<dbReference type="EC" id="2.1.1.72" evidence="2"/>
<dbReference type="PANTHER" id="PTHR42933:SF4">
    <property type="entry name" value="TYPE I RESTRICTION ENZYME ECOKI METHYLASE SUBUNIT"/>
    <property type="match status" value="1"/>
</dbReference>
<accession>A0A5C4R1J9</accession>
<organism evidence="11 12">
    <name type="scientific">Paracoccus haeundaensis</name>
    <dbReference type="NCBI Taxonomy" id="225362"/>
    <lineage>
        <taxon>Bacteria</taxon>
        <taxon>Pseudomonadati</taxon>
        <taxon>Pseudomonadota</taxon>
        <taxon>Alphaproteobacteria</taxon>
        <taxon>Rhodobacterales</taxon>
        <taxon>Paracoccaceae</taxon>
        <taxon>Paracoccus</taxon>
    </lineage>
</organism>
<dbReference type="Pfam" id="PF02384">
    <property type="entry name" value="N6_Mtase"/>
    <property type="match status" value="1"/>
</dbReference>
<dbReference type="GO" id="GO:0008170">
    <property type="term" value="F:N-methyltransferase activity"/>
    <property type="evidence" value="ECO:0007669"/>
    <property type="project" value="InterPro"/>
</dbReference>
<evidence type="ECO:0000256" key="1">
    <source>
        <dbReference type="ARBA" id="ARBA00006594"/>
    </source>
</evidence>
<sequence length="896" mass="98711">MSNEELNQRSYLSTGSLKGTKFGDYEELNIGATSIRELRAAGVDTIVAADINFPFQAYKKLKKPESAKPDRVFLMRREGKLEPVATGEHKGPTKMRSPNELLRASEQGLFAAAAIGARVAITSDGKAWYYIDVEVSLAKGEIVYFADKRDFGPGVLANLLAGDAGVSKDPAPLAEKIWQTIWHATKEEPKQCLLTFVEIFVLKFLSDNLPLKTLPEAYRFYGLLADPKTFQEQHGITAIEYYVSKIRPFIKSIFPDNTVALDPQVGSTFGLSTIVSKTSVINGFAFLRSSSVTLAGFNRSFLDILNDFQDFGPLTTIDPEFKLRLYETFLRRSARQQKLGQFFTPRNVVRPMIRMARLDTLADGAIVLDPAAGVGGFILEPPLLVPEIAGNTTFSQGQAHRRIKFIGVDVDANTHILAKANTLIHHAEAVRDPSITISALNQLMAETFVLMNSNETLGSLENPPSEVVDVILTNPPYVTKGSGVYKDEVREAGTGSNGTDLRDYYDKSGLGVEALFLRYISGALKPGGRAFVIVPLGLLNRTDPGPKRRILEECNLLASIALPRNTFFNTAQLTYILVLEKRHTAADARPDVLCGIARTIGETLNWERVPSPRDNDLSDIAEMFVNLAKGDVTAADGSAIAKLVDADNFTENDRWDVTRFWTEEELVDLGQKESAVTRVDFIDETRTELQEISDEMEVAKKELQSLTSGPTQTIGIGDQSYFHVRSGTRVTGKEIRENPGNLPIYSCFKTEREIKGLVDASYFATHKGGRIENQADNPKGIVTVNANGASVGKVYVRRDQCGITDDVIIVEVNGEDIDLDYLAVALKAAVYKGGFLYEAKLFATRVRGQEVDIPVKSDGTFDVAQQQAIASAVRRFDALRTRLHDVGVRSETVRTI</sequence>
<evidence type="ECO:0000256" key="4">
    <source>
        <dbReference type="ARBA" id="ARBA00022679"/>
    </source>
</evidence>
<comment type="similarity">
    <text evidence="1">Belongs to the N(4)/N(6)-methyltransferase family.</text>
</comment>
<keyword evidence="6" id="KW-0680">Restriction system</keyword>
<evidence type="ECO:0000256" key="7">
    <source>
        <dbReference type="ARBA" id="ARBA00023125"/>
    </source>
</evidence>
<keyword evidence="3" id="KW-0489">Methyltransferase</keyword>
<dbReference type="SUPFAM" id="SSF53335">
    <property type="entry name" value="S-adenosyl-L-methionine-dependent methyltransferases"/>
    <property type="match status" value="1"/>
</dbReference>
<dbReference type="InterPro" id="IPR002052">
    <property type="entry name" value="DNA_methylase_N6_adenine_CS"/>
</dbReference>
<evidence type="ECO:0000313" key="12">
    <source>
        <dbReference type="Proteomes" id="UP000304880"/>
    </source>
</evidence>
<keyword evidence="9" id="KW-0175">Coiled coil</keyword>
<dbReference type="InterPro" id="IPR003356">
    <property type="entry name" value="DNA_methylase_A-5"/>
</dbReference>
<dbReference type="GO" id="GO:0009307">
    <property type="term" value="P:DNA restriction-modification system"/>
    <property type="evidence" value="ECO:0007669"/>
    <property type="project" value="UniProtKB-KW"/>
</dbReference>
<dbReference type="RefSeq" id="WP_139599809.1">
    <property type="nucleotide sequence ID" value="NZ_VDDC01000077.1"/>
</dbReference>
<evidence type="ECO:0000259" key="10">
    <source>
        <dbReference type="Pfam" id="PF02384"/>
    </source>
</evidence>
<feature type="domain" description="DNA methylase adenine-specific" evidence="10">
    <location>
        <begin position="325"/>
        <end position="653"/>
    </location>
</feature>
<evidence type="ECO:0000256" key="2">
    <source>
        <dbReference type="ARBA" id="ARBA00011900"/>
    </source>
</evidence>
<evidence type="ECO:0000256" key="5">
    <source>
        <dbReference type="ARBA" id="ARBA00022691"/>
    </source>
</evidence>
<dbReference type="Gene3D" id="3.40.50.150">
    <property type="entry name" value="Vaccinia Virus protein VP39"/>
    <property type="match status" value="1"/>
</dbReference>
<feature type="coiled-coil region" evidence="9">
    <location>
        <begin position="682"/>
        <end position="709"/>
    </location>
</feature>
<dbReference type="InterPro" id="IPR044946">
    <property type="entry name" value="Restrct_endonuc_typeI_TRD_sf"/>
</dbReference>
<dbReference type="GO" id="GO:0009007">
    <property type="term" value="F:site-specific DNA-methyltransferase (adenine-specific) activity"/>
    <property type="evidence" value="ECO:0007669"/>
    <property type="project" value="UniProtKB-EC"/>
</dbReference>
<dbReference type="PANTHER" id="PTHR42933">
    <property type="entry name" value="SLR6095 PROTEIN"/>
    <property type="match status" value="1"/>
</dbReference>
<dbReference type="SUPFAM" id="SSF116734">
    <property type="entry name" value="DNA methylase specificity domain"/>
    <property type="match status" value="1"/>
</dbReference>
<keyword evidence="12" id="KW-1185">Reference proteome</keyword>
<dbReference type="GO" id="GO:0032259">
    <property type="term" value="P:methylation"/>
    <property type="evidence" value="ECO:0007669"/>
    <property type="project" value="UniProtKB-KW"/>
</dbReference>
<evidence type="ECO:0000256" key="3">
    <source>
        <dbReference type="ARBA" id="ARBA00022603"/>
    </source>
</evidence>
<dbReference type="PROSITE" id="PS00092">
    <property type="entry name" value="N6_MTASE"/>
    <property type="match status" value="1"/>
</dbReference>
<reference evidence="11 12" key="1">
    <citation type="submission" date="2019-06" db="EMBL/GenBank/DDBJ databases">
        <authorList>
            <person name="Li J."/>
        </authorList>
    </citation>
    <scope>NUCLEOTIDE SEQUENCE [LARGE SCALE GENOMIC DNA]</scope>
    <source>
        <strain evidence="11 12">CGMCC 1.8012</strain>
    </source>
</reference>
<keyword evidence="5" id="KW-0949">S-adenosyl-L-methionine</keyword>
<dbReference type="InterPro" id="IPR051537">
    <property type="entry name" value="DNA_Adenine_Mtase"/>
</dbReference>
<keyword evidence="7" id="KW-0238">DNA-binding</keyword>
<dbReference type="Proteomes" id="UP000304880">
    <property type="component" value="Unassembled WGS sequence"/>
</dbReference>
<name>A0A5C4R1J9_9RHOB</name>
<comment type="catalytic activity">
    <reaction evidence="8">
        <text>a 2'-deoxyadenosine in DNA + S-adenosyl-L-methionine = an N(6)-methyl-2'-deoxyadenosine in DNA + S-adenosyl-L-homocysteine + H(+)</text>
        <dbReference type="Rhea" id="RHEA:15197"/>
        <dbReference type="Rhea" id="RHEA-COMP:12418"/>
        <dbReference type="Rhea" id="RHEA-COMP:12419"/>
        <dbReference type="ChEBI" id="CHEBI:15378"/>
        <dbReference type="ChEBI" id="CHEBI:57856"/>
        <dbReference type="ChEBI" id="CHEBI:59789"/>
        <dbReference type="ChEBI" id="CHEBI:90615"/>
        <dbReference type="ChEBI" id="CHEBI:90616"/>
        <dbReference type="EC" id="2.1.1.72"/>
    </reaction>
</comment>
<evidence type="ECO:0000256" key="8">
    <source>
        <dbReference type="ARBA" id="ARBA00047942"/>
    </source>
</evidence>
<dbReference type="Gene3D" id="3.90.220.20">
    <property type="entry name" value="DNA methylase specificity domains"/>
    <property type="match status" value="1"/>
</dbReference>
<evidence type="ECO:0000256" key="6">
    <source>
        <dbReference type="ARBA" id="ARBA00022747"/>
    </source>
</evidence>
<keyword evidence="4" id="KW-0808">Transferase</keyword>
<dbReference type="EMBL" id="VDDC01000077">
    <property type="protein sequence ID" value="TNH37537.1"/>
    <property type="molecule type" value="Genomic_DNA"/>
</dbReference>
<dbReference type="InterPro" id="IPR029063">
    <property type="entry name" value="SAM-dependent_MTases_sf"/>
</dbReference>
<dbReference type="AlphaFoldDB" id="A0A5C4R1J9"/>
<gene>
    <name evidence="11" type="ORF">FHD67_19825</name>
</gene>
<evidence type="ECO:0000313" key="11">
    <source>
        <dbReference type="EMBL" id="TNH37537.1"/>
    </source>
</evidence>
<dbReference type="GO" id="GO:0003677">
    <property type="term" value="F:DNA binding"/>
    <property type="evidence" value="ECO:0007669"/>
    <property type="project" value="UniProtKB-KW"/>
</dbReference>
<evidence type="ECO:0000256" key="9">
    <source>
        <dbReference type="SAM" id="Coils"/>
    </source>
</evidence>
<protein>
    <recommendedName>
        <fullName evidence="2">site-specific DNA-methyltransferase (adenine-specific)</fullName>
        <ecNumber evidence="2">2.1.1.72</ecNumber>
    </recommendedName>
</protein>
<dbReference type="PRINTS" id="PR00507">
    <property type="entry name" value="N12N6MTFRASE"/>
</dbReference>
<comment type="caution">
    <text evidence="11">The sequence shown here is derived from an EMBL/GenBank/DDBJ whole genome shotgun (WGS) entry which is preliminary data.</text>
</comment>
<proteinExistence type="inferred from homology"/>